<comment type="caution">
    <text evidence="2">The sequence shown here is derived from an EMBL/GenBank/DDBJ whole genome shotgun (WGS) entry which is preliminary data.</text>
</comment>
<gene>
    <name evidence="2" type="ORF">WN50_19940</name>
</gene>
<accession>A0A0F5YBY8</accession>
<proteinExistence type="predicted"/>
<dbReference type="SUPFAM" id="SSF75138">
    <property type="entry name" value="HprK N-terminal domain-like"/>
    <property type="match status" value="1"/>
</dbReference>
<name>A0A0F5YBY8_9CYAN</name>
<sequence length="364" mass="39284">MAKSAKSLLIGSTQPFSGKSAIALGLARQLRTHHNIQVAYGKPLGTEIGNAAEPFDADVQFVATTLELSASQVGSPVVVLTDNTIQAQLQAEQAADSRQPLASYLQGLQGDLILLEGPGTLNQGRLFDLSLSQMAQELDAPVMLVERLQSLNAIDDFLAAQAQLGDHLMGVLINDLPAERLEIMTNLIQPFLQREGIPLLGIIPRNALLRSVAVEELVKQLNAQVLCGGAHLDVMVESLTVGAMNVSAAMKYFDRARNMAVVTGGDRTDIQLAALEKSTHCLILTGQITPDPMVLTRADDLEVPVLSVDLDTLTTVEIIDRTFGQVRVHEPTKVECITQLMAEHFDLDSFMKRLGLEAPIPSNL</sequence>
<dbReference type="AlphaFoldDB" id="A0A0F5YBY8"/>
<dbReference type="InterPro" id="IPR028979">
    <property type="entry name" value="Ser_kin/Pase_Hpr-like_N_sf"/>
</dbReference>
<dbReference type="Gene3D" id="3.40.1390.20">
    <property type="entry name" value="HprK N-terminal domain-like"/>
    <property type="match status" value="1"/>
</dbReference>
<dbReference type="InterPro" id="IPR027417">
    <property type="entry name" value="P-loop_NTPase"/>
</dbReference>
<protein>
    <recommendedName>
        <fullName evidence="1">DRTGG domain-containing protein</fullName>
    </recommendedName>
</protein>
<dbReference type="Proteomes" id="UP000033607">
    <property type="component" value="Unassembled WGS sequence"/>
</dbReference>
<dbReference type="Pfam" id="PF07085">
    <property type="entry name" value="DRTGG"/>
    <property type="match status" value="1"/>
</dbReference>
<reference evidence="2 3" key="1">
    <citation type="submission" date="2015-06" db="EMBL/GenBank/DDBJ databases">
        <title>Draft genome assembly of filamentous brackish cyanobacterium Limnoraphis robusta strain CS-951.</title>
        <authorList>
            <person name="Willis A."/>
            <person name="Parks M."/>
            <person name="Burford M.A."/>
        </authorList>
    </citation>
    <scope>NUCLEOTIDE SEQUENCE [LARGE SCALE GENOMIC DNA]</scope>
    <source>
        <strain evidence="2 3">CS-951</strain>
    </source>
</reference>
<dbReference type="SUPFAM" id="SSF52540">
    <property type="entry name" value="P-loop containing nucleoside triphosphate hydrolases"/>
    <property type="match status" value="1"/>
</dbReference>
<feature type="domain" description="DRTGG" evidence="1">
    <location>
        <begin position="216"/>
        <end position="321"/>
    </location>
</feature>
<dbReference type="InterPro" id="IPR010766">
    <property type="entry name" value="DRTGG"/>
</dbReference>
<dbReference type="Gene3D" id="3.40.50.300">
    <property type="entry name" value="P-loop containing nucleotide triphosphate hydrolases"/>
    <property type="match status" value="1"/>
</dbReference>
<dbReference type="PANTHER" id="PTHR43356">
    <property type="entry name" value="PHOSPHATE ACETYLTRANSFERASE"/>
    <property type="match status" value="1"/>
</dbReference>
<dbReference type="Pfam" id="PF13500">
    <property type="entry name" value="AAA_26"/>
    <property type="match status" value="1"/>
</dbReference>
<organism evidence="2 3">
    <name type="scientific">Limnoraphis robusta CS-951</name>
    <dbReference type="NCBI Taxonomy" id="1637645"/>
    <lineage>
        <taxon>Bacteria</taxon>
        <taxon>Bacillati</taxon>
        <taxon>Cyanobacteriota</taxon>
        <taxon>Cyanophyceae</taxon>
        <taxon>Oscillatoriophycideae</taxon>
        <taxon>Oscillatoriales</taxon>
        <taxon>Sirenicapillariaceae</taxon>
        <taxon>Limnoraphis</taxon>
    </lineage>
</organism>
<dbReference type="OrthoDB" id="9769095at2"/>
<dbReference type="PATRIC" id="fig|1637645.4.peg.1381"/>
<evidence type="ECO:0000313" key="3">
    <source>
        <dbReference type="Proteomes" id="UP000033607"/>
    </source>
</evidence>
<dbReference type="EMBL" id="LATL02000070">
    <property type="protein sequence ID" value="KKD36414.1"/>
    <property type="molecule type" value="Genomic_DNA"/>
</dbReference>
<evidence type="ECO:0000313" key="2">
    <source>
        <dbReference type="EMBL" id="KKD36414.1"/>
    </source>
</evidence>
<evidence type="ECO:0000259" key="1">
    <source>
        <dbReference type="Pfam" id="PF07085"/>
    </source>
</evidence>
<dbReference type="PANTHER" id="PTHR43356:SF2">
    <property type="entry name" value="PHOSPHATE ACETYLTRANSFERASE"/>
    <property type="match status" value="1"/>
</dbReference>
<dbReference type="RefSeq" id="WP_046280335.1">
    <property type="nucleotide sequence ID" value="NZ_LATL02000070.1"/>
</dbReference>
<dbReference type="InterPro" id="IPR050500">
    <property type="entry name" value="Phos_Acetyltrans/Butyryltrans"/>
</dbReference>